<name>A0AAV9N600_9EURO</name>
<proteinExistence type="predicted"/>
<dbReference type="Gene3D" id="3.40.50.720">
    <property type="entry name" value="NAD(P)-binding Rossmann-like Domain"/>
    <property type="match status" value="1"/>
</dbReference>
<dbReference type="Proteomes" id="UP001358417">
    <property type="component" value="Unassembled WGS sequence"/>
</dbReference>
<comment type="caution">
    <text evidence="2">The sequence shown here is derived from an EMBL/GenBank/DDBJ whole genome shotgun (WGS) entry which is preliminary data.</text>
</comment>
<dbReference type="RefSeq" id="XP_064704983.1">
    <property type="nucleotide sequence ID" value="XM_064847262.1"/>
</dbReference>
<evidence type="ECO:0000259" key="1">
    <source>
        <dbReference type="Pfam" id="PF03435"/>
    </source>
</evidence>
<dbReference type="InterPro" id="IPR036291">
    <property type="entry name" value="NAD(P)-bd_dom_sf"/>
</dbReference>
<feature type="domain" description="Saccharopine dehydrogenase NADP binding" evidence="1">
    <location>
        <begin position="21"/>
        <end position="114"/>
    </location>
</feature>
<organism evidence="2 3">
    <name type="scientific">Exophiala bonariae</name>
    <dbReference type="NCBI Taxonomy" id="1690606"/>
    <lineage>
        <taxon>Eukaryota</taxon>
        <taxon>Fungi</taxon>
        <taxon>Dikarya</taxon>
        <taxon>Ascomycota</taxon>
        <taxon>Pezizomycotina</taxon>
        <taxon>Eurotiomycetes</taxon>
        <taxon>Chaetothyriomycetidae</taxon>
        <taxon>Chaetothyriales</taxon>
        <taxon>Herpotrichiellaceae</taxon>
        <taxon>Exophiala</taxon>
    </lineage>
</organism>
<dbReference type="PANTHER" id="PTHR43796:SF2">
    <property type="entry name" value="CARBOXYNORSPERMIDINE SYNTHASE"/>
    <property type="match status" value="1"/>
</dbReference>
<evidence type="ECO:0000313" key="3">
    <source>
        <dbReference type="Proteomes" id="UP001358417"/>
    </source>
</evidence>
<dbReference type="InterPro" id="IPR005097">
    <property type="entry name" value="Sacchrp_dh_NADP-bd"/>
</dbReference>
<keyword evidence="3" id="KW-1185">Reference proteome</keyword>
<evidence type="ECO:0000313" key="2">
    <source>
        <dbReference type="EMBL" id="KAK5050397.1"/>
    </source>
</evidence>
<dbReference type="EMBL" id="JAVRRD010000017">
    <property type="protein sequence ID" value="KAK5050397.1"/>
    <property type="molecule type" value="Genomic_DNA"/>
</dbReference>
<protein>
    <recommendedName>
        <fullName evidence="1">Saccharopine dehydrogenase NADP binding domain-containing protein</fullName>
    </recommendedName>
</protein>
<dbReference type="PANTHER" id="PTHR43796">
    <property type="entry name" value="CARBOXYNORSPERMIDINE SYNTHASE"/>
    <property type="match status" value="1"/>
</dbReference>
<gene>
    <name evidence="2" type="ORF">LTR84_003678</name>
</gene>
<reference evidence="2 3" key="1">
    <citation type="submission" date="2023-08" db="EMBL/GenBank/DDBJ databases">
        <title>Black Yeasts Isolated from many extreme environments.</title>
        <authorList>
            <person name="Coleine C."/>
            <person name="Stajich J.E."/>
            <person name="Selbmann L."/>
        </authorList>
    </citation>
    <scope>NUCLEOTIDE SEQUENCE [LARGE SCALE GENOMIC DNA]</scope>
    <source>
        <strain evidence="2 3">CCFEE 5792</strain>
    </source>
</reference>
<dbReference type="AlphaFoldDB" id="A0AAV9N600"/>
<dbReference type="GeneID" id="89971861"/>
<accession>A0AAV9N600</accession>
<dbReference type="Gene3D" id="3.30.360.10">
    <property type="entry name" value="Dihydrodipicolinate Reductase, domain 2"/>
    <property type="match status" value="1"/>
</dbReference>
<sequence>MVAALKNPKRVLFIGAGGDILADINEKNTAEIAAKLPAGRAETLKLNLFDAEALKDAIQGASLVVLGAGLYSRTSAPVLAACLAAQVPYLDYDDDVESTQAALDLHEKAKKQNVPCYIGCGASPGMSNVMVMDVAKDLDTIDSLDICWLVGDECGHAGKAVLEHLMHIAAGPCLTWKNGQAVVNETWEETTYAPIVPGAADVLLHETAHPEPVTLPRHFAKANRIRCVGGLDPAPYNGIARGLGAAVRTGRLPIAVAVDFLFDLINKPPSTEGWGQAWASLTQAFKGGKITLNELLQLASHTSDALSPWRYAIQGMLDQIKSGECTTMEVIGFIISQARGTPAPYRSGLLVRAVGTHNGHPAVSMRRQPNPSKDSFLGQSMGAITGASCAAFMLMAIDQARESKGGVFCPEDWAQPQVFYKALQRLGCPPDQIVESL</sequence>
<dbReference type="SUPFAM" id="SSF51735">
    <property type="entry name" value="NAD(P)-binding Rossmann-fold domains"/>
    <property type="match status" value="1"/>
</dbReference>
<dbReference type="Pfam" id="PF03435">
    <property type="entry name" value="Sacchrp_dh_NADP"/>
    <property type="match status" value="1"/>
</dbReference>